<reference evidence="1 2" key="1">
    <citation type="submission" date="2024-05" db="EMBL/GenBank/DDBJ databases">
        <title>Haplotype-resolved chromosome-level genome assembly of Huyou (Citrus changshanensis).</title>
        <authorList>
            <person name="Miao C."/>
            <person name="Chen W."/>
            <person name="Wu Y."/>
            <person name="Wang L."/>
            <person name="Zhao S."/>
            <person name="Grierson D."/>
            <person name="Xu C."/>
            <person name="Chen K."/>
        </authorList>
    </citation>
    <scope>NUCLEOTIDE SEQUENCE [LARGE SCALE GENOMIC DNA]</scope>
    <source>
        <strain evidence="1">01-14</strain>
        <tissue evidence="1">Leaf</tissue>
    </source>
</reference>
<evidence type="ECO:0000313" key="2">
    <source>
        <dbReference type="Proteomes" id="UP001428341"/>
    </source>
</evidence>
<organism evidence="1 2">
    <name type="scientific">Citrus x changshan-huyou</name>
    <dbReference type="NCBI Taxonomy" id="2935761"/>
    <lineage>
        <taxon>Eukaryota</taxon>
        <taxon>Viridiplantae</taxon>
        <taxon>Streptophyta</taxon>
        <taxon>Embryophyta</taxon>
        <taxon>Tracheophyta</taxon>
        <taxon>Spermatophyta</taxon>
        <taxon>Magnoliopsida</taxon>
        <taxon>eudicotyledons</taxon>
        <taxon>Gunneridae</taxon>
        <taxon>Pentapetalae</taxon>
        <taxon>rosids</taxon>
        <taxon>malvids</taxon>
        <taxon>Sapindales</taxon>
        <taxon>Rutaceae</taxon>
        <taxon>Aurantioideae</taxon>
        <taxon>Citrus</taxon>
    </lineage>
</organism>
<keyword evidence="2" id="KW-1185">Reference proteome</keyword>
<name>A0AAP0MMF1_9ROSI</name>
<accession>A0AAP0MMF1</accession>
<sequence>MVTNGNLCCFGKRSIQERLQRKIMKIALTYLKQAILAKLLGLAKGVEAGDCEFDKDCDKICYSSGGKCPDGICECPSGKFVEQKFSPDHRFKK</sequence>
<dbReference type="EMBL" id="JBCGBO010000003">
    <property type="protein sequence ID" value="KAK9214853.1"/>
    <property type="molecule type" value="Genomic_DNA"/>
</dbReference>
<dbReference type="AlphaFoldDB" id="A0AAP0MMF1"/>
<gene>
    <name evidence="1" type="ORF">WN944_006853</name>
</gene>
<dbReference type="Proteomes" id="UP001428341">
    <property type="component" value="Unassembled WGS sequence"/>
</dbReference>
<comment type="caution">
    <text evidence="1">The sequence shown here is derived from an EMBL/GenBank/DDBJ whole genome shotgun (WGS) entry which is preliminary data.</text>
</comment>
<evidence type="ECO:0000313" key="1">
    <source>
        <dbReference type="EMBL" id="KAK9214853.1"/>
    </source>
</evidence>
<protein>
    <submittedName>
        <fullName evidence="1">Uncharacterized protein</fullName>
    </submittedName>
</protein>
<proteinExistence type="predicted"/>